<protein>
    <submittedName>
        <fullName evidence="1">Uncharacterized protein</fullName>
    </submittedName>
</protein>
<dbReference type="PATRIC" id="fig|859350.6.peg.677"/>
<organism evidence="1 2">
    <name type="scientific">Candidatus Nitrosopumilus salarius BD31</name>
    <dbReference type="NCBI Taxonomy" id="859350"/>
    <lineage>
        <taxon>Archaea</taxon>
        <taxon>Nitrososphaerota</taxon>
        <taxon>Nitrososphaeria</taxon>
        <taxon>Nitrosopumilales</taxon>
        <taxon>Nitrosopumilaceae</taxon>
        <taxon>Nitrosopumilus</taxon>
    </lineage>
</organism>
<keyword evidence="2" id="KW-1185">Reference proteome</keyword>
<proteinExistence type="predicted"/>
<name>I3D3L0_9ARCH</name>
<reference evidence="1 2" key="1">
    <citation type="journal article" date="2012" name="J. Bacteriol.">
        <title>Genome sequence of "Candidatus Nitrosopumilus salaria" BD31, an ammonia-oxidizing archaeon from the San Francisco Bay estuary.</title>
        <authorList>
            <person name="Mosier A.C."/>
            <person name="Allen E.E."/>
            <person name="Kim M."/>
            <person name="Ferriera S."/>
            <person name="Francis C.A."/>
        </authorList>
    </citation>
    <scope>NUCLEOTIDE SEQUENCE [LARGE SCALE GENOMIC DNA]</scope>
    <source>
        <strain evidence="1 2">BD31</strain>
    </source>
</reference>
<dbReference type="AlphaFoldDB" id="I3D3L0"/>
<dbReference type="EMBL" id="AEXL02000073">
    <property type="protein sequence ID" value="EIJ66303.1"/>
    <property type="molecule type" value="Genomic_DNA"/>
</dbReference>
<accession>I3D3L0</accession>
<dbReference type="OrthoDB" id="3326at2157"/>
<dbReference type="RefSeq" id="WP_008298499.1">
    <property type="nucleotide sequence ID" value="NZ_AEXL02000073.1"/>
</dbReference>
<gene>
    <name evidence="1" type="ORF">BD31_I1815</name>
</gene>
<comment type="caution">
    <text evidence="1">The sequence shown here is derived from an EMBL/GenBank/DDBJ whole genome shotgun (WGS) entry which is preliminary data.</text>
</comment>
<sequence length="118" mass="13659">MKPQSIKILIGEIDYKLDRIDYFKTRLDTWKNKEDGEYDKSQRRLGKLIDETVNLLQIMKLEELDEFQNYQEILEKLEAGIPLESSDESTDDEVIDAFNKIKSGEASRMAQKGSGTPK</sequence>
<dbReference type="Proteomes" id="UP000003423">
    <property type="component" value="Unassembled WGS sequence"/>
</dbReference>
<evidence type="ECO:0000313" key="1">
    <source>
        <dbReference type="EMBL" id="EIJ66303.1"/>
    </source>
</evidence>
<evidence type="ECO:0000313" key="2">
    <source>
        <dbReference type="Proteomes" id="UP000003423"/>
    </source>
</evidence>